<proteinExistence type="predicted"/>
<keyword evidence="3" id="KW-1185">Reference proteome</keyword>
<dbReference type="AlphaFoldDB" id="A0A401UQA5"/>
<comment type="caution">
    <text evidence="2">The sequence shown here is derived from an EMBL/GenBank/DDBJ whole genome shotgun (WGS) entry which is preliminary data.</text>
</comment>
<evidence type="ECO:0000256" key="1">
    <source>
        <dbReference type="SAM" id="MobiDB-lite"/>
    </source>
</evidence>
<dbReference type="RefSeq" id="WP_125003759.1">
    <property type="nucleotide sequence ID" value="NZ_BHYK01000021.1"/>
</dbReference>
<organism evidence="2 3">
    <name type="scientific">Clostridium tagluense</name>
    <dbReference type="NCBI Taxonomy" id="360422"/>
    <lineage>
        <taxon>Bacteria</taxon>
        <taxon>Bacillati</taxon>
        <taxon>Bacillota</taxon>
        <taxon>Clostridia</taxon>
        <taxon>Eubacteriales</taxon>
        <taxon>Clostridiaceae</taxon>
        <taxon>Clostridium</taxon>
    </lineage>
</organism>
<dbReference type="EMBL" id="BHYK01000021">
    <property type="protein sequence ID" value="GCD11707.1"/>
    <property type="molecule type" value="Genomic_DNA"/>
</dbReference>
<evidence type="ECO:0000313" key="3">
    <source>
        <dbReference type="Proteomes" id="UP000287872"/>
    </source>
</evidence>
<gene>
    <name evidence="2" type="ORF">Ctaglu_33300</name>
</gene>
<reference evidence="2 3" key="1">
    <citation type="submission" date="2018-11" db="EMBL/GenBank/DDBJ databases">
        <title>Genome sequencing and assembly of Clostridium tagluense strain A121.</title>
        <authorList>
            <person name="Murakami T."/>
            <person name="Segawa T."/>
            <person name="Shcherbakova V.A."/>
            <person name="Mori H."/>
            <person name="Yoshimura Y."/>
        </authorList>
    </citation>
    <scope>NUCLEOTIDE SEQUENCE [LARGE SCALE GENOMIC DNA]</scope>
    <source>
        <strain evidence="2 3">A121</strain>
    </source>
</reference>
<dbReference type="Proteomes" id="UP000287872">
    <property type="component" value="Unassembled WGS sequence"/>
</dbReference>
<accession>A0A401UQA5</accession>
<feature type="region of interest" description="Disordered" evidence="1">
    <location>
        <begin position="376"/>
        <end position="396"/>
    </location>
</feature>
<sequence length="413" mass="47548">MAEKLFKNGRFDFIGELTQGKEILSVKKLSDASKWSRTKLNIGVKDDSNAQFVTMEYIHTDTVKTCKLLGKDGEMFDINLADTNLPSTFEKTSDFVKIIIDLETDFDKKKEYTKLIYKKHAHEFKKAEDKTPEDEVAIKDYDEQIRAVATNRVEFCHIKDAITFLNQALPLFKGYKIRATGNIKSNYYDGKNNLQYVPNYIEIVPVSYENQLKAYLDIFYEKDSIDDDKKMKKFIVNGYVGDRVKRADKLYPLTVVIDYTNVDEEIPEHVMLLDFMKDTFKITDKKQMHKMGVEINIINGSEKLEFDESKLTDQQKLAITFGKNKLSDFAPKGNIYGDRITELRVSNGDLKNYPNGSVEVFKAIDITDYLVADDSDKKADTTKKADAVKDDDTEKPVELTEQEILMKKLFNSK</sequence>
<evidence type="ECO:0000313" key="2">
    <source>
        <dbReference type="EMBL" id="GCD11707.1"/>
    </source>
</evidence>
<protein>
    <submittedName>
        <fullName evidence="2">Uncharacterized protein</fullName>
    </submittedName>
</protein>
<name>A0A401UQA5_9CLOT</name>